<evidence type="ECO:0000256" key="12">
    <source>
        <dbReference type="ARBA" id="ARBA00049531"/>
    </source>
</evidence>
<dbReference type="InterPro" id="IPR016035">
    <property type="entry name" value="Acyl_Trfase/lysoPLipase"/>
</dbReference>
<dbReference type="PANTHER" id="PTHR14226:SF29">
    <property type="entry name" value="NEUROPATHY TARGET ESTERASE SWS"/>
    <property type="match status" value="1"/>
</dbReference>
<keyword evidence="6 13" id="KW-0378">Hydrolase</keyword>
<comment type="function">
    <text evidence="11">Intracellular phospholipase B that catalyzes the double deacylation of phosphatidylcholine (PC) to glycerophosphocholine (GroPCho). Plays an important role in membrane lipid homeostasis. Responsible for the rapid PC turnover in response to inositol, elevated temperatures, or when choline is present in the growth medium.</text>
</comment>
<feature type="region of interest" description="Disordered" evidence="15">
    <location>
        <begin position="236"/>
        <end position="278"/>
    </location>
</feature>
<dbReference type="InterPro" id="IPR002641">
    <property type="entry name" value="PNPLA_dom"/>
</dbReference>
<dbReference type="GO" id="GO:0005789">
    <property type="term" value="C:endoplasmic reticulum membrane"/>
    <property type="evidence" value="ECO:0007669"/>
    <property type="project" value="UniProtKB-SubCell"/>
</dbReference>
<comment type="catalytic activity">
    <reaction evidence="12 14">
        <text>a 1-acyl-sn-glycero-3-phosphocholine + H2O = sn-glycerol 3-phosphocholine + a fatty acid + H(+)</text>
        <dbReference type="Rhea" id="RHEA:15177"/>
        <dbReference type="ChEBI" id="CHEBI:15377"/>
        <dbReference type="ChEBI" id="CHEBI:15378"/>
        <dbReference type="ChEBI" id="CHEBI:16870"/>
        <dbReference type="ChEBI" id="CHEBI:28868"/>
        <dbReference type="ChEBI" id="CHEBI:58168"/>
        <dbReference type="EC" id="3.1.1.5"/>
    </reaction>
</comment>
<keyword evidence="14" id="KW-0256">Endoplasmic reticulum</keyword>
<dbReference type="InterPro" id="IPR000595">
    <property type="entry name" value="cNMP-bd_dom"/>
</dbReference>
<dbReference type="Pfam" id="PF24179">
    <property type="entry name" value="NTE_Ploop"/>
    <property type="match status" value="1"/>
</dbReference>
<dbReference type="InterPro" id="IPR018490">
    <property type="entry name" value="cNMP-bd_dom_sf"/>
</dbReference>
<comment type="similarity">
    <text evidence="2 14">Belongs to the NTE family.</text>
</comment>
<dbReference type="EMBL" id="PXOG01000343">
    <property type="protein sequence ID" value="RGP60308.1"/>
    <property type="molecule type" value="Genomic_DNA"/>
</dbReference>
<dbReference type="PANTHER" id="PTHR14226">
    <property type="entry name" value="NEUROPATHY TARGET ESTERASE/SWISS CHEESE D.MELANOGASTER"/>
    <property type="match status" value="1"/>
</dbReference>
<protein>
    <recommendedName>
        <fullName evidence="4 14">Lysophospholipase NTE1</fullName>
        <ecNumber evidence="3 14">3.1.1.5</ecNumber>
    </recommendedName>
    <alternativeName>
        <fullName evidence="14">Intracellular phospholipase B</fullName>
    </alternativeName>
</protein>
<dbReference type="SMART" id="SM00100">
    <property type="entry name" value="cNMP"/>
    <property type="match status" value="2"/>
</dbReference>
<feature type="short sequence motif" description="GXSXG" evidence="13">
    <location>
        <begin position="849"/>
        <end position="853"/>
    </location>
</feature>
<feature type="domain" description="Cyclic nucleotide-binding" evidence="16">
    <location>
        <begin position="377"/>
        <end position="477"/>
    </location>
</feature>
<evidence type="ECO:0000259" key="17">
    <source>
        <dbReference type="PROSITE" id="PS51635"/>
    </source>
</evidence>
<evidence type="ECO:0000313" key="19">
    <source>
        <dbReference type="Proteomes" id="UP000266234"/>
    </source>
</evidence>
<organism evidence="18 19">
    <name type="scientific">Fusarium longipes</name>
    <dbReference type="NCBI Taxonomy" id="694270"/>
    <lineage>
        <taxon>Eukaryota</taxon>
        <taxon>Fungi</taxon>
        <taxon>Dikarya</taxon>
        <taxon>Ascomycota</taxon>
        <taxon>Pezizomycotina</taxon>
        <taxon>Sordariomycetes</taxon>
        <taxon>Hypocreomycetidae</taxon>
        <taxon>Hypocreales</taxon>
        <taxon>Nectriaceae</taxon>
        <taxon>Fusarium</taxon>
    </lineage>
</organism>
<keyword evidence="7 13" id="KW-0442">Lipid degradation</keyword>
<gene>
    <name evidence="18" type="ORF">FLONG3_10916</name>
</gene>
<sequence length="1133" mass="125584">MARASISRPNSRLFWGIIARQHSKALRVFDSDLFNIVRSYEGTRFVENLALERLVKNVEYFELTKDTKFDLWSNPSPSLIFVLEGKVTVTIPDSLSTIPSHASLRPHGEAMSKTLKRGACLNSASQVLDIFSKEDKDAPTYPRFGDARVLYQAFTDLKLGRVTLGELGNVPEDVRSPMIQAFLQKLFLVTFPFSETHFGLSDQVMDCEMKMTSLNSDLTQEDPFGNSALSPFGYQDNIPESPYSPLDNTLSDSYDMKPTRRRAPSNLSNASNSRPQSMLGSDLYKEAQLPLFKSRSNPALKLMINIEKPQSTSNDDSNLGVFKSQSILSKTERKRQSIPQFKERTPDIRRMRERAAERMYNMLMHPKGFNARNSILVDQDVLDEIEENIEILSFAQGEYVAHHGERYPGICLVIDGELEACTGERDTQSTKAPPSRVSPGDIIGHSSLVQNNKSHFDFRAVTRSTISLLPRTFLRRLTDLCPQMLVVLAAKMHDLLPPLISLIDYVLDWSTVKAGGDIYKKGDESDSVSFVVRGRVRINEEDAGTGDTHTKEYGPGNAFGVLEFHTNHPRPSTARAIRKSEIAQLQKSAYQKLINYAPDLGSKLWGSVAQGPRSGQTRPSTQVSDPNRLRTIAVFPLSVEVPAAKCATLLSSALATLGIYDKESVSFVESHRVISSIGNSVFTDAGNKYLEDYVAHVEQNSSLSILIGEHSVDSTWNDICISTADLIILMAMDDADPRITPVELKLERHGTLAQKILVLVDDGEDEFCPQAITRPYIQERSWLSVATSHIERVRLANIDSSRDFERLARRITGRSIAIVFGGGGARGFAHLGTLQALEEEGIPFDIVGGTSMGAFIGALYASHMSIERTVEAAKAFSKVSRWYRYLLDFTMPVLAWTSGTMFTSHVSSAMDQDLDSSDLRLAFYCNATNMSQGGRSQTMYPQAKSLWQMVRASMSIPPIFPPFAVEGDGDILVDGCFSANVPVFPALSLGAEIVLAFDVSNTAGAPPPQTLGQSVSGWWNFAQMMFPCTSSRKPHRDSPHGAVGSDGDVWGSLQLLELITFSTNTNEIKAIQNTPQCLYMLHDLDKTGTFDMEKFDDIQAMGYEGAKKWLRDLKTCGKLDHLALPRGIKSERG</sequence>
<dbReference type="Pfam" id="PF01734">
    <property type="entry name" value="Patatin"/>
    <property type="match status" value="1"/>
</dbReference>
<dbReference type="GO" id="GO:0004622">
    <property type="term" value="F:phosphatidylcholine lysophospholipase activity"/>
    <property type="evidence" value="ECO:0007669"/>
    <property type="project" value="UniProtKB-EC"/>
</dbReference>
<dbReference type="Pfam" id="PF00027">
    <property type="entry name" value="cNMP_binding"/>
    <property type="match status" value="2"/>
</dbReference>
<dbReference type="Proteomes" id="UP000266234">
    <property type="component" value="Unassembled WGS sequence"/>
</dbReference>
<evidence type="ECO:0000256" key="2">
    <source>
        <dbReference type="ARBA" id="ARBA00006636"/>
    </source>
</evidence>
<feature type="domain" description="PNPLA" evidence="17">
    <location>
        <begin position="818"/>
        <end position="987"/>
    </location>
</feature>
<keyword evidence="9 13" id="KW-0443">Lipid metabolism</keyword>
<feature type="domain" description="Cyclic nucleotide-binding" evidence="16">
    <location>
        <begin position="499"/>
        <end position="611"/>
    </location>
</feature>
<comment type="caution">
    <text evidence="18">The sequence shown here is derived from an EMBL/GenBank/DDBJ whole genome shotgun (WGS) entry which is preliminary data.</text>
</comment>
<dbReference type="PROSITE" id="PS51635">
    <property type="entry name" value="PNPLA"/>
    <property type="match status" value="1"/>
</dbReference>
<evidence type="ECO:0000256" key="1">
    <source>
        <dbReference type="ARBA" id="ARBA00004370"/>
    </source>
</evidence>
<reference evidence="18 19" key="1">
    <citation type="journal article" date="2018" name="PLoS Pathog.">
        <title>Evolution of structural diversity of trichothecenes, a family of toxins produced by plant pathogenic and entomopathogenic fungi.</title>
        <authorList>
            <person name="Proctor R.H."/>
            <person name="McCormick S.P."/>
            <person name="Kim H.S."/>
            <person name="Cardoza R.E."/>
            <person name="Stanley A.M."/>
            <person name="Lindo L."/>
            <person name="Kelly A."/>
            <person name="Brown D.W."/>
            <person name="Lee T."/>
            <person name="Vaughan M.M."/>
            <person name="Alexander N.J."/>
            <person name="Busman M."/>
            <person name="Gutierrez S."/>
        </authorList>
    </citation>
    <scope>NUCLEOTIDE SEQUENCE [LARGE SCALE GENOMIC DNA]</scope>
    <source>
        <strain evidence="18 19">NRRL 20695</strain>
    </source>
</reference>
<dbReference type="SUPFAM" id="SSF52151">
    <property type="entry name" value="FabD/lysophospholipase-like"/>
    <property type="match status" value="1"/>
</dbReference>
<dbReference type="Gene3D" id="2.60.120.10">
    <property type="entry name" value="Jelly Rolls"/>
    <property type="match status" value="2"/>
</dbReference>
<feature type="compositionally biased region" description="Polar residues" evidence="15">
    <location>
        <begin position="265"/>
        <end position="278"/>
    </location>
</feature>
<dbReference type="Gene3D" id="3.40.1090.10">
    <property type="entry name" value="Cytosolic phospholipase A2 catalytic domain"/>
    <property type="match status" value="2"/>
</dbReference>
<dbReference type="OrthoDB" id="421051at2759"/>
<evidence type="ECO:0000256" key="13">
    <source>
        <dbReference type="PROSITE-ProRule" id="PRU01161"/>
    </source>
</evidence>
<name>A0A395RJJ7_9HYPO</name>
<dbReference type="EC" id="3.1.1.5" evidence="3 14"/>
<evidence type="ECO:0000313" key="18">
    <source>
        <dbReference type="EMBL" id="RGP60308.1"/>
    </source>
</evidence>
<dbReference type="AlphaFoldDB" id="A0A395RJJ7"/>
<dbReference type="PROSITE" id="PS50042">
    <property type="entry name" value="CNMP_BINDING_3"/>
    <property type="match status" value="2"/>
</dbReference>
<dbReference type="InterPro" id="IPR056556">
    <property type="entry name" value="NTE1_P-loop_dom"/>
</dbReference>
<keyword evidence="5" id="KW-0812">Transmembrane</keyword>
<evidence type="ECO:0000256" key="8">
    <source>
        <dbReference type="ARBA" id="ARBA00022989"/>
    </source>
</evidence>
<dbReference type="GO" id="GO:0046486">
    <property type="term" value="P:glycerolipid metabolic process"/>
    <property type="evidence" value="ECO:0007669"/>
    <property type="project" value="UniProtKB-ARBA"/>
</dbReference>
<evidence type="ECO:0000256" key="6">
    <source>
        <dbReference type="ARBA" id="ARBA00022801"/>
    </source>
</evidence>
<feature type="active site" description="Nucleophile" evidence="13">
    <location>
        <position position="851"/>
    </location>
</feature>
<keyword evidence="10" id="KW-0472">Membrane</keyword>
<evidence type="ECO:0000256" key="9">
    <source>
        <dbReference type="ARBA" id="ARBA00023098"/>
    </source>
</evidence>
<accession>A0A395RJJ7</accession>
<dbReference type="GO" id="GO:0016042">
    <property type="term" value="P:lipid catabolic process"/>
    <property type="evidence" value="ECO:0007669"/>
    <property type="project" value="UniProtKB-UniRule"/>
</dbReference>
<dbReference type="InterPro" id="IPR050301">
    <property type="entry name" value="NTE"/>
</dbReference>
<dbReference type="SUPFAM" id="SSF51206">
    <property type="entry name" value="cAMP-binding domain-like"/>
    <property type="match status" value="2"/>
</dbReference>
<dbReference type="InterPro" id="IPR014710">
    <property type="entry name" value="RmlC-like_jellyroll"/>
</dbReference>
<dbReference type="CDD" id="cd00038">
    <property type="entry name" value="CAP_ED"/>
    <property type="match status" value="2"/>
</dbReference>
<evidence type="ECO:0000256" key="7">
    <source>
        <dbReference type="ARBA" id="ARBA00022963"/>
    </source>
</evidence>
<comment type="caution">
    <text evidence="13">Lacks conserved residue(s) required for the propagation of feature annotation.</text>
</comment>
<evidence type="ECO:0000256" key="11">
    <source>
        <dbReference type="ARBA" id="ARBA00024965"/>
    </source>
</evidence>
<keyword evidence="19" id="KW-1185">Reference proteome</keyword>
<keyword evidence="8" id="KW-1133">Transmembrane helix</keyword>
<dbReference type="STRING" id="694270.A0A395RJJ7"/>
<evidence type="ECO:0000259" key="16">
    <source>
        <dbReference type="PROSITE" id="PS50042"/>
    </source>
</evidence>
<evidence type="ECO:0000256" key="15">
    <source>
        <dbReference type="SAM" id="MobiDB-lite"/>
    </source>
</evidence>
<evidence type="ECO:0000256" key="3">
    <source>
        <dbReference type="ARBA" id="ARBA00013274"/>
    </source>
</evidence>
<feature type="short sequence motif" description="GXGXXG" evidence="13">
    <location>
        <begin position="822"/>
        <end position="827"/>
    </location>
</feature>
<evidence type="ECO:0000256" key="10">
    <source>
        <dbReference type="ARBA" id="ARBA00023136"/>
    </source>
</evidence>
<proteinExistence type="inferred from homology"/>
<feature type="active site" description="Proton acceptor" evidence="13">
    <location>
        <position position="974"/>
    </location>
</feature>
<comment type="subcellular location">
    <subcellularLocation>
        <location evidence="14">Endoplasmic reticulum membrane</location>
    </subcellularLocation>
    <subcellularLocation>
        <location evidence="1">Membrane</location>
    </subcellularLocation>
</comment>
<evidence type="ECO:0000256" key="14">
    <source>
        <dbReference type="RuleBase" id="RU362043"/>
    </source>
</evidence>
<evidence type="ECO:0000256" key="4">
    <source>
        <dbReference type="ARBA" id="ARBA00018317"/>
    </source>
</evidence>
<evidence type="ECO:0000256" key="5">
    <source>
        <dbReference type="ARBA" id="ARBA00022692"/>
    </source>
</evidence>